<dbReference type="EMBL" id="FP565575">
    <property type="protein sequence ID" value="CBE68367.1"/>
    <property type="molecule type" value="Genomic_DNA"/>
</dbReference>
<dbReference type="KEGG" id="mox:DAMO_1307"/>
<dbReference type="HOGENOM" id="CLU_2583189_0_0_0"/>
<dbReference type="Proteomes" id="UP000006898">
    <property type="component" value="Chromosome"/>
</dbReference>
<accession>D5MF38</accession>
<name>D5MF38_METO1</name>
<evidence type="ECO:0000313" key="1">
    <source>
        <dbReference type="EMBL" id="CBE68367.1"/>
    </source>
</evidence>
<dbReference type="AlphaFoldDB" id="D5MF38"/>
<sequence>MRIICTVRFCAPSGLGLDERGAGGGVTGMTLVRTALAGRVGEVSTSPGANAPSVIASTPIPTHRVVRRSDQPAGEQLRQL</sequence>
<reference evidence="1 2" key="1">
    <citation type="journal article" date="2010" name="Nature">
        <title>Nitrite-driven anaerobic methane oxidation by oxygenic bacteria.</title>
        <authorList>
            <person name="Ettwig K.F."/>
            <person name="Butler M.K."/>
            <person name="Le Paslier D."/>
            <person name="Pelletier E."/>
            <person name="Mangenot S."/>
            <person name="Kuypers M.M.M."/>
            <person name="Schreiber F."/>
            <person name="Dutilh B.E."/>
            <person name="Zedelius J."/>
            <person name="de Beer D."/>
            <person name="Gloerich J."/>
            <person name="Wessels H.J.C.T."/>
            <person name="van Allen T."/>
            <person name="Luesken F."/>
            <person name="Wu M."/>
            <person name="van de Pas-Schoonen K.T."/>
            <person name="Op den Camp H.J.M."/>
            <person name="Janssen-Megens E.M."/>
            <person name="Francoijs K-J."/>
            <person name="Stunnenberg H."/>
            <person name="Weissenbach J."/>
            <person name="Jetten M.S.M."/>
            <person name="Strous M."/>
        </authorList>
    </citation>
    <scope>NUCLEOTIDE SEQUENCE [LARGE SCALE GENOMIC DNA]</scope>
</reference>
<protein>
    <submittedName>
        <fullName evidence="1">Uncharacterized protein</fullName>
    </submittedName>
</protein>
<gene>
    <name evidence="1" type="ORF">DAMO_1307</name>
</gene>
<organism evidence="1 2">
    <name type="scientific">Methylomirabilis oxygeniifera</name>
    <dbReference type="NCBI Taxonomy" id="671143"/>
    <lineage>
        <taxon>Bacteria</taxon>
        <taxon>Candidatus Methylomirabilota</taxon>
        <taxon>Candidatus Methylomirabilia</taxon>
        <taxon>Candidatus Methylomirabilales</taxon>
        <taxon>Candidatus Methylomirabilaceae</taxon>
        <taxon>Candidatus Methylomirabilis</taxon>
    </lineage>
</organism>
<evidence type="ECO:0000313" key="2">
    <source>
        <dbReference type="Proteomes" id="UP000006898"/>
    </source>
</evidence>
<proteinExistence type="predicted"/>